<comment type="subcellular location">
    <subcellularLocation>
        <location evidence="1">Cytoplasm</location>
        <location evidence="1">Cytoskeleton</location>
    </subcellularLocation>
</comment>
<evidence type="ECO:0000256" key="1">
    <source>
        <dbReference type="ARBA" id="ARBA00004245"/>
    </source>
</evidence>
<proteinExistence type="inferred from homology"/>
<dbReference type="EMBL" id="ML220112">
    <property type="protein sequence ID" value="TGZ84782.1"/>
    <property type="molecule type" value="Genomic_DNA"/>
</dbReference>
<dbReference type="GO" id="GO:0070840">
    <property type="term" value="F:dynein complex binding"/>
    <property type="evidence" value="ECO:0007669"/>
    <property type="project" value="TreeGrafter"/>
</dbReference>
<keyword evidence="7" id="KW-0732">Signal</keyword>
<dbReference type="Proteomes" id="UP000298138">
    <property type="component" value="Unassembled WGS sequence"/>
</dbReference>
<dbReference type="SUPFAM" id="SSF51161">
    <property type="entry name" value="Trimeric LpxA-like enzymes"/>
    <property type="match status" value="1"/>
</dbReference>
<sequence>MGACGKLEHSLLHLLLSLGLPSNTAQPITTSTLATHRNITETCFQGSLAVPMAPKPRPSELPPAPKPVVHLAQSIVISEQASLTGNFPIRVGQHTVIHPRAKLNSLAGPITIGDFCIVSERALIAAPDQDGLEIESYVVIETNAVVEARRVGEGTTVEVGVKIGKGAVVGSNCKITPLNKIEESEIVDDSTVIYGVGQRRIDISGSRDARRKLTEKQVEALKQLIPSNRTKFMS</sequence>
<dbReference type="PANTHER" id="PTHR13072:SF0">
    <property type="entry name" value="DYNACTIN SUBUNIT 6"/>
    <property type="match status" value="1"/>
</dbReference>
<feature type="chain" id="PRO_5020863008" description="Dynactin subunit 6" evidence="7">
    <location>
        <begin position="26"/>
        <end position="234"/>
    </location>
</feature>
<feature type="signal peptide" evidence="7">
    <location>
        <begin position="1"/>
        <end position="25"/>
    </location>
</feature>
<evidence type="ECO:0000313" key="8">
    <source>
        <dbReference type="EMBL" id="TGZ84782.1"/>
    </source>
</evidence>
<accession>A0A4S2N642</accession>
<dbReference type="InterPro" id="IPR011004">
    <property type="entry name" value="Trimer_LpxA-like_sf"/>
</dbReference>
<evidence type="ECO:0000256" key="7">
    <source>
        <dbReference type="SAM" id="SignalP"/>
    </source>
</evidence>
<name>A0A4S2N642_9PEZI</name>
<dbReference type="STRING" id="341454.A0A4S2N642"/>
<dbReference type="AlphaFoldDB" id="A0A4S2N642"/>
<gene>
    <name evidence="8" type="ORF">EX30DRAFT_337252</name>
</gene>
<dbReference type="GO" id="GO:0005869">
    <property type="term" value="C:dynactin complex"/>
    <property type="evidence" value="ECO:0007669"/>
    <property type="project" value="InterPro"/>
</dbReference>
<dbReference type="Gene3D" id="2.160.10.10">
    <property type="entry name" value="Hexapeptide repeat proteins"/>
    <property type="match status" value="1"/>
</dbReference>
<protein>
    <recommendedName>
        <fullName evidence="3">Dynactin subunit 6</fullName>
    </recommendedName>
</protein>
<evidence type="ECO:0000256" key="5">
    <source>
        <dbReference type="ARBA" id="ARBA00023212"/>
    </source>
</evidence>
<evidence type="ECO:0000256" key="6">
    <source>
        <dbReference type="ARBA" id="ARBA00034687"/>
    </source>
</evidence>
<keyword evidence="9" id="KW-1185">Reference proteome</keyword>
<dbReference type="GO" id="GO:0007052">
    <property type="term" value="P:mitotic spindle organization"/>
    <property type="evidence" value="ECO:0007669"/>
    <property type="project" value="TreeGrafter"/>
</dbReference>
<evidence type="ECO:0000256" key="3">
    <source>
        <dbReference type="ARBA" id="ARBA00016573"/>
    </source>
</evidence>
<dbReference type="InParanoid" id="A0A4S2N642"/>
<keyword evidence="4" id="KW-0963">Cytoplasm</keyword>
<evidence type="ECO:0000256" key="2">
    <source>
        <dbReference type="ARBA" id="ARBA00007719"/>
    </source>
</evidence>
<organism evidence="8 9">
    <name type="scientific">Ascodesmis nigricans</name>
    <dbReference type="NCBI Taxonomy" id="341454"/>
    <lineage>
        <taxon>Eukaryota</taxon>
        <taxon>Fungi</taxon>
        <taxon>Dikarya</taxon>
        <taxon>Ascomycota</taxon>
        <taxon>Pezizomycotina</taxon>
        <taxon>Pezizomycetes</taxon>
        <taxon>Pezizales</taxon>
        <taxon>Ascodesmidaceae</taxon>
        <taxon>Ascodesmis</taxon>
    </lineage>
</organism>
<keyword evidence="5" id="KW-0206">Cytoskeleton</keyword>
<comment type="function">
    <text evidence="6">Part of the dynactin complex that activates the molecular motor dynein for ultra-processive transport along microtubules.</text>
</comment>
<comment type="similarity">
    <text evidence="2">Belongs to the dynactin subunits 5/6 family. Dynactin subunit 6 subfamily.</text>
</comment>
<evidence type="ECO:0000313" key="9">
    <source>
        <dbReference type="Proteomes" id="UP000298138"/>
    </source>
</evidence>
<dbReference type="InterPro" id="IPR027777">
    <property type="entry name" value="DCTN6"/>
</dbReference>
<evidence type="ECO:0000256" key="4">
    <source>
        <dbReference type="ARBA" id="ARBA00022490"/>
    </source>
</evidence>
<dbReference type="OrthoDB" id="2355at2759"/>
<reference evidence="8 9" key="1">
    <citation type="submission" date="2019-04" db="EMBL/GenBank/DDBJ databases">
        <title>Comparative genomics and transcriptomics to analyze fruiting body development in filamentous ascomycetes.</title>
        <authorList>
            <consortium name="DOE Joint Genome Institute"/>
            <person name="Lutkenhaus R."/>
            <person name="Traeger S."/>
            <person name="Breuer J."/>
            <person name="Kuo A."/>
            <person name="Lipzen A."/>
            <person name="Pangilinan J."/>
            <person name="Dilworth D."/>
            <person name="Sandor L."/>
            <person name="Poggeler S."/>
            <person name="Barry K."/>
            <person name="Grigoriev I.V."/>
            <person name="Nowrousian M."/>
        </authorList>
    </citation>
    <scope>NUCLEOTIDE SEQUENCE [LARGE SCALE GENOMIC DNA]</scope>
    <source>
        <strain evidence="8 9">CBS 389.68</strain>
    </source>
</reference>
<dbReference type="PANTHER" id="PTHR13072">
    <property type="entry name" value="DYNACTIN 6"/>
    <property type="match status" value="1"/>
</dbReference>